<evidence type="ECO:0000256" key="2">
    <source>
        <dbReference type="ARBA" id="ARBA00009295"/>
    </source>
</evidence>
<dbReference type="Proteomes" id="UP000242188">
    <property type="component" value="Unassembled WGS sequence"/>
</dbReference>
<evidence type="ECO:0000313" key="10">
    <source>
        <dbReference type="EMBL" id="OWF42025.1"/>
    </source>
</evidence>
<dbReference type="PANTHER" id="PTHR19353:SF88">
    <property type="entry name" value="DELTA(5) FATTY ACID DESATURASE FAT-4"/>
    <property type="match status" value="1"/>
</dbReference>
<dbReference type="SUPFAM" id="SSF55856">
    <property type="entry name" value="Cytochrome b5-like heme/steroid binding domain"/>
    <property type="match status" value="1"/>
</dbReference>
<name>A0A210PZX9_MIZYE</name>
<evidence type="ECO:0000256" key="3">
    <source>
        <dbReference type="ARBA" id="ARBA00022692"/>
    </source>
</evidence>
<feature type="domain" description="Cytochrome b5 heme-binding" evidence="9">
    <location>
        <begin position="35"/>
        <end position="112"/>
    </location>
</feature>
<dbReference type="InterPro" id="IPR001199">
    <property type="entry name" value="Cyt_B5-like_heme/steroid-bd"/>
</dbReference>
<evidence type="ECO:0000256" key="7">
    <source>
        <dbReference type="ARBA" id="ARBA00023136"/>
    </source>
</evidence>
<comment type="similarity">
    <text evidence="2">Belongs to the fatty acid desaturase type 1 family.</text>
</comment>
<keyword evidence="3 8" id="KW-0812">Transmembrane</keyword>
<evidence type="ECO:0000256" key="5">
    <source>
        <dbReference type="ARBA" id="ARBA00023002"/>
    </source>
</evidence>
<dbReference type="SMART" id="SM01117">
    <property type="entry name" value="Cyt-b5"/>
    <property type="match status" value="1"/>
</dbReference>
<dbReference type="CDD" id="cd03506">
    <property type="entry name" value="Delta6-FADS-like"/>
    <property type="match status" value="1"/>
</dbReference>
<keyword evidence="6" id="KW-0443">Lipid metabolism</keyword>
<dbReference type="PRINTS" id="PR00363">
    <property type="entry name" value="CYTOCHROMEB5"/>
</dbReference>
<dbReference type="EMBL" id="NEDP02005325">
    <property type="protein sequence ID" value="OWF42025.1"/>
    <property type="molecule type" value="Genomic_DNA"/>
</dbReference>
<accession>A0A210PZX9</accession>
<keyword evidence="7 8" id="KW-0472">Membrane</keyword>
<dbReference type="Gene3D" id="3.10.120.10">
    <property type="entry name" value="Cytochrome b5-like heme/steroid binding domain"/>
    <property type="match status" value="1"/>
</dbReference>
<dbReference type="InterPro" id="IPR005804">
    <property type="entry name" value="FA_desaturase_dom"/>
</dbReference>
<organism evidence="10 11">
    <name type="scientific">Mizuhopecten yessoensis</name>
    <name type="common">Japanese scallop</name>
    <name type="synonym">Patinopecten yessoensis</name>
    <dbReference type="NCBI Taxonomy" id="6573"/>
    <lineage>
        <taxon>Eukaryota</taxon>
        <taxon>Metazoa</taxon>
        <taxon>Spiralia</taxon>
        <taxon>Lophotrochozoa</taxon>
        <taxon>Mollusca</taxon>
        <taxon>Bivalvia</taxon>
        <taxon>Autobranchia</taxon>
        <taxon>Pteriomorphia</taxon>
        <taxon>Pectinida</taxon>
        <taxon>Pectinoidea</taxon>
        <taxon>Pectinidae</taxon>
        <taxon>Mizuhopecten</taxon>
    </lineage>
</organism>
<dbReference type="GO" id="GO:0016020">
    <property type="term" value="C:membrane"/>
    <property type="evidence" value="ECO:0007669"/>
    <property type="project" value="UniProtKB-SubCell"/>
</dbReference>
<keyword evidence="11" id="KW-1185">Reference proteome</keyword>
<dbReference type="PANTHER" id="PTHR19353">
    <property type="entry name" value="FATTY ACID DESATURASE 2"/>
    <property type="match status" value="1"/>
</dbReference>
<gene>
    <name evidence="10" type="ORF">KP79_PYT24101</name>
</gene>
<reference evidence="10 11" key="1">
    <citation type="journal article" date="2017" name="Nat. Ecol. Evol.">
        <title>Scallop genome provides insights into evolution of bilaterian karyotype and development.</title>
        <authorList>
            <person name="Wang S."/>
            <person name="Zhang J."/>
            <person name="Jiao W."/>
            <person name="Li J."/>
            <person name="Xun X."/>
            <person name="Sun Y."/>
            <person name="Guo X."/>
            <person name="Huan P."/>
            <person name="Dong B."/>
            <person name="Zhang L."/>
            <person name="Hu X."/>
            <person name="Sun X."/>
            <person name="Wang J."/>
            <person name="Zhao C."/>
            <person name="Wang Y."/>
            <person name="Wang D."/>
            <person name="Huang X."/>
            <person name="Wang R."/>
            <person name="Lv J."/>
            <person name="Li Y."/>
            <person name="Zhang Z."/>
            <person name="Liu B."/>
            <person name="Lu W."/>
            <person name="Hui Y."/>
            <person name="Liang J."/>
            <person name="Zhou Z."/>
            <person name="Hou R."/>
            <person name="Li X."/>
            <person name="Liu Y."/>
            <person name="Li H."/>
            <person name="Ning X."/>
            <person name="Lin Y."/>
            <person name="Zhao L."/>
            <person name="Xing Q."/>
            <person name="Dou J."/>
            <person name="Li Y."/>
            <person name="Mao J."/>
            <person name="Guo H."/>
            <person name="Dou H."/>
            <person name="Li T."/>
            <person name="Mu C."/>
            <person name="Jiang W."/>
            <person name="Fu Q."/>
            <person name="Fu X."/>
            <person name="Miao Y."/>
            <person name="Liu J."/>
            <person name="Yu Q."/>
            <person name="Li R."/>
            <person name="Liao H."/>
            <person name="Li X."/>
            <person name="Kong Y."/>
            <person name="Jiang Z."/>
            <person name="Chourrout D."/>
            <person name="Li R."/>
            <person name="Bao Z."/>
        </authorList>
    </citation>
    <scope>NUCLEOTIDE SEQUENCE [LARGE SCALE GENOMIC DNA]</scope>
    <source>
        <strain evidence="10 11">PY_sf001</strain>
    </source>
</reference>
<evidence type="ECO:0000256" key="1">
    <source>
        <dbReference type="ARBA" id="ARBA00004141"/>
    </source>
</evidence>
<dbReference type="InterPro" id="IPR012171">
    <property type="entry name" value="Fatty_acid_desaturase"/>
</dbReference>
<feature type="transmembrane region" description="Helical" evidence="8">
    <location>
        <begin position="140"/>
        <end position="164"/>
    </location>
</feature>
<dbReference type="Pfam" id="PF00487">
    <property type="entry name" value="FA_desaturase"/>
    <property type="match status" value="1"/>
</dbReference>
<comment type="subcellular location">
    <subcellularLocation>
        <location evidence="1">Membrane</location>
        <topology evidence="1">Multi-pass membrane protein</topology>
    </subcellularLocation>
</comment>
<sequence length="577" mass="66004">MLLLTECTRYWEYLLTVFLSLGNGDLKGMGRGGKRGELSWSEVREHNKRNDKWLVIEGQVYNITNWAGRHPGGSRVISHYAGQDATEAFRAFHNDLTTVKKFLSPIHVGPLEDHQKCSLDEDFQVLRQTAEKKGLFKPSYIFFLMVIAHVLVLDALAYLVMAYFGTGWVPYLVSLMCAATVQAQTGWIQHDFGHLSVLKNSTLDHIVQYFLMGMVKGASPHWWNHLHFQHHAKPNVIDKDPDVAMDKLFVVGEVMPVQVAKTRSKSMPFNLQHKYFFIIGPPLLFPVYFQFMLFRHIYTRRLYYIYFLWLTMMFRKSLVYLGNNDVLYRCLESHWFTWVTQSNHIPMNIDNDQALHWMKLQMNATCDIEKSFFNDWFTGHLNFQIEHHLFPTMPRHNLYKVAPLVQSLCKKHDIKYEIKPLWTAFKDIVRVWDPRGFVRVGDPRGYVRVWDPRGFVRVWYPGNLCQGVIFRDLCKGCGIQGVLSECDFQGFMSGCGIQGFMSGCGIQGFMSGYGIQGVLSGCGIQGFMSGCGIQGFLSGCDIQGFMSGCGIQGFLTGCGIQEFMSGCGIQGMSEALR</sequence>
<feature type="transmembrane region" description="Helical" evidence="8">
    <location>
        <begin position="275"/>
        <end position="294"/>
    </location>
</feature>
<evidence type="ECO:0000259" key="9">
    <source>
        <dbReference type="PROSITE" id="PS50255"/>
    </source>
</evidence>
<dbReference type="GO" id="GO:0016717">
    <property type="term" value="F:oxidoreductase activity, acting on paired donors, with oxidation of a pair of donors resulting in the reduction of molecular oxygen to two molecules of water"/>
    <property type="evidence" value="ECO:0007669"/>
    <property type="project" value="TreeGrafter"/>
</dbReference>
<protein>
    <submittedName>
        <fullName evidence="10">Fatty acid desaturase 2</fullName>
    </submittedName>
</protein>
<feature type="transmembrane region" description="Helical" evidence="8">
    <location>
        <begin position="303"/>
        <end position="322"/>
    </location>
</feature>
<proteinExistence type="inferred from homology"/>
<dbReference type="OrthoDB" id="10037288at2759"/>
<dbReference type="InterPro" id="IPR036400">
    <property type="entry name" value="Cyt_B5-like_heme/steroid_sf"/>
</dbReference>
<keyword evidence="5" id="KW-0560">Oxidoreductase</keyword>
<evidence type="ECO:0000256" key="4">
    <source>
        <dbReference type="ARBA" id="ARBA00022989"/>
    </source>
</evidence>
<comment type="caution">
    <text evidence="10">The sequence shown here is derived from an EMBL/GenBank/DDBJ whole genome shotgun (WGS) entry which is preliminary data.</text>
</comment>
<keyword evidence="4 8" id="KW-1133">Transmembrane helix</keyword>
<evidence type="ECO:0000313" key="11">
    <source>
        <dbReference type="Proteomes" id="UP000242188"/>
    </source>
</evidence>
<dbReference type="Pfam" id="PF00173">
    <property type="entry name" value="Cyt-b5"/>
    <property type="match status" value="1"/>
</dbReference>
<dbReference type="GO" id="GO:0006629">
    <property type="term" value="P:lipid metabolic process"/>
    <property type="evidence" value="ECO:0007669"/>
    <property type="project" value="UniProtKB-KW"/>
</dbReference>
<evidence type="ECO:0000256" key="8">
    <source>
        <dbReference type="SAM" id="Phobius"/>
    </source>
</evidence>
<dbReference type="PROSITE" id="PS50255">
    <property type="entry name" value="CYTOCHROME_B5_2"/>
    <property type="match status" value="1"/>
</dbReference>
<dbReference type="STRING" id="6573.A0A210PZX9"/>
<evidence type="ECO:0000256" key="6">
    <source>
        <dbReference type="ARBA" id="ARBA00023098"/>
    </source>
</evidence>
<dbReference type="AlphaFoldDB" id="A0A210PZX9"/>